<dbReference type="Pfam" id="PF07963">
    <property type="entry name" value="N_methyl"/>
    <property type="match status" value="1"/>
</dbReference>
<evidence type="ECO:0000256" key="1">
    <source>
        <dbReference type="SAM" id="Phobius"/>
    </source>
</evidence>
<dbReference type="PROSITE" id="PS00409">
    <property type="entry name" value="PROKAR_NTER_METHYL"/>
    <property type="match status" value="1"/>
</dbReference>
<dbReference type="SUPFAM" id="SSF49464">
    <property type="entry name" value="Carboxypeptidase regulatory domain-like"/>
    <property type="match status" value="1"/>
</dbReference>
<feature type="transmembrane region" description="Helical" evidence="1">
    <location>
        <begin position="12"/>
        <end position="35"/>
    </location>
</feature>
<gene>
    <name evidence="2" type="ORF">UX70_C0001G0408</name>
</gene>
<dbReference type="InterPro" id="IPR008969">
    <property type="entry name" value="CarboxyPept-like_regulatory"/>
</dbReference>
<keyword evidence="1" id="KW-0472">Membrane</keyword>
<evidence type="ECO:0000313" key="2">
    <source>
        <dbReference type="EMBL" id="AKM78131.1"/>
    </source>
</evidence>
<dbReference type="Proteomes" id="UP000035656">
    <property type="component" value="Chromosome"/>
</dbReference>
<name>A0A0G4AQY7_9BACT</name>
<evidence type="ECO:0000313" key="3">
    <source>
        <dbReference type="Proteomes" id="UP000035656"/>
    </source>
</evidence>
<dbReference type="InterPro" id="IPR012902">
    <property type="entry name" value="N_methyl_site"/>
</dbReference>
<dbReference type="KEGG" id="pwo:UX70_C0001G0408"/>
<reference evidence="2 3" key="1">
    <citation type="journal article" date="2015" name="Nature">
        <title>rRNA introns, odd ribosomes, and small enigmatic genomes across a large radiation of phyla.</title>
        <authorList>
            <person name="Brown C.T."/>
            <person name="Hug L.A."/>
            <person name="Thomas B.C."/>
            <person name="Sharon I."/>
            <person name="Castelle C.J."/>
            <person name="Singh A."/>
            <person name="Wilkins M.J."/>
            <person name="Williams K.H."/>
            <person name="Banfield J.F."/>
        </authorList>
    </citation>
    <scope>NUCLEOTIDE SEQUENCE [LARGE SCALE GENOMIC DNA]</scope>
</reference>
<keyword evidence="1" id="KW-0812">Transmembrane</keyword>
<keyword evidence="1" id="KW-1133">Transmembrane helix</keyword>
<accession>A0A0G4AQY7</accession>
<dbReference type="Gene3D" id="2.60.40.1120">
    <property type="entry name" value="Carboxypeptidase-like, regulatory domain"/>
    <property type="match status" value="1"/>
</dbReference>
<dbReference type="EMBL" id="CP011209">
    <property type="protein sequence ID" value="AKM78131.1"/>
    <property type="molecule type" value="Genomic_DNA"/>
</dbReference>
<organism evidence="2 3">
    <name type="scientific">Candidatus Wolfebacteria bacterium GW2011_GWB1_47_1</name>
    <dbReference type="NCBI Taxonomy" id="1619007"/>
    <lineage>
        <taxon>Bacteria</taxon>
        <taxon>Candidatus Wolfeibacteriota</taxon>
    </lineage>
</organism>
<dbReference type="STRING" id="1619007.UX70_C0001G0408"/>
<sequence length="590" mass="63267">MRMRQSKHNSGFTLIELLISTTLFAVIGTSTYFAFQNVLEAISRSQVRSDAISLIKGEIETVRNMPYVDVGIEGGYPAGKLLADKTLAFSGNSFRLNTYVRNIDDPYDGTLGGMPNDTAPADYKIVEYQIECTTCGPFVPIAMTTTVSAKGLESASTNGSLFITVSDASGNPVPGASVHVVNSKLSPTITIDDITNTEGMLQLVDIPPSVTGYEITVTKAGYSTDKTYDLTLPGNPNPLKPHATVATQQVTSVSFFIDRVGTINVAAKDNQCAPIPGLGFSLSGTKLVGTGPDVLKYPATTFTTDTAGEKTISNLEWDSYTIASIGALEFTGTVPFVPFTLNPGVTMDVALLFEPKTIKSLLVTVVDDVNQPVDGASIQLVKTGAYDQTLYTARRTIGQTDWGGADYAVQSGGVGYDSPTTELQAHASGSGTTSTEWVVSNTYDMGTNSITYYHLRFDAQLQPAHPSPDAVRIQIATNNDNATWNFVGPDGTDSSYFTTSNAVLPTVLDGKRYLRYKIDFYLDGETTVTSFKDIAIDFSSSCTPTGQALFNALGPGTYSMTINKAGFQTYIDASVSISEDWQQYKATLTR</sequence>
<proteinExistence type="predicted"/>
<dbReference type="AlphaFoldDB" id="A0A0G4AQY7"/>
<dbReference type="NCBIfam" id="TIGR02532">
    <property type="entry name" value="IV_pilin_GFxxxE"/>
    <property type="match status" value="1"/>
</dbReference>
<protein>
    <submittedName>
        <fullName evidence="2">Uncharacterized protein</fullName>
    </submittedName>
</protein>